<dbReference type="AlphaFoldDB" id="A0A3A9ASS9"/>
<proteinExistence type="predicted"/>
<keyword evidence="2" id="KW-1185">Reference proteome</keyword>
<dbReference type="OrthoDB" id="9792958at2"/>
<accession>A0A3A9ASS9</accession>
<gene>
    <name evidence="1" type="ORF">D7V94_01530</name>
</gene>
<sequence>MNDVWLKIAQFLGTLNGENVKRESYVRTPEYEVALEVWKKTEQEWEVFLETLPAGEQEKAEEMKERLEDFASAQEKRAYIQGYADCVQALYHMGLLKENEGLKWAEKMDVH</sequence>
<organism evidence="1 2">
    <name type="scientific">Parablautia intestinalis</name>
    <dbReference type="NCBI Taxonomy" id="2320100"/>
    <lineage>
        <taxon>Bacteria</taxon>
        <taxon>Bacillati</taxon>
        <taxon>Bacillota</taxon>
        <taxon>Clostridia</taxon>
        <taxon>Lachnospirales</taxon>
        <taxon>Lachnospiraceae</taxon>
        <taxon>Parablautia</taxon>
    </lineage>
</organism>
<reference evidence="1 2" key="1">
    <citation type="submission" date="2018-09" db="EMBL/GenBank/DDBJ databases">
        <title>Murine metabolic-syndrome-specific gut microbial biobank.</title>
        <authorList>
            <person name="Liu C."/>
        </authorList>
    </citation>
    <scope>NUCLEOTIDE SEQUENCE [LARGE SCALE GENOMIC DNA]</scope>
    <source>
        <strain evidence="1 2">0.1xD8-82</strain>
    </source>
</reference>
<evidence type="ECO:0000313" key="1">
    <source>
        <dbReference type="EMBL" id="RKI94259.1"/>
    </source>
</evidence>
<protein>
    <submittedName>
        <fullName evidence="1">Uncharacterized protein</fullName>
    </submittedName>
</protein>
<dbReference type="Proteomes" id="UP000280696">
    <property type="component" value="Unassembled WGS sequence"/>
</dbReference>
<evidence type="ECO:0000313" key="2">
    <source>
        <dbReference type="Proteomes" id="UP000280696"/>
    </source>
</evidence>
<dbReference type="RefSeq" id="WP_120466086.1">
    <property type="nucleotide sequence ID" value="NZ_RAYQ01000001.1"/>
</dbReference>
<name>A0A3A9ASS9_9FIRM</name>
<comment type="caution">
    <text evidence="1">The sequence shown here is derived from an EMBL/GenBank/DDBJ whole genome shotgun (WGS) entry which is preliminary data.</text>
</comment>
<dbReference type="EMBL" id="RAYQ01000001">
    <property type="protein sequence ID" value="RKI94259.1"/>
    <property type="molecule type" value="Genomic_DNA"/>
</dbReference>